<dbReference type="GO" id="GO:0004190">
    <property type="term" value="F:aspartic-type endopeptidase activity"/>
    <property type="evidence" value="ECO:0007669"/>
    <property type="project" value="UniProtKB-KW"/>
</dbReference>
<dbReference type="AlphaFoldDB" id="A0AAD6XM49"/>
<evidence type="ECO:0000256" key="4">
    <source>
        <dbReference type="SAM" id="MobiDB-lite"/>
    </source>
</evidence>
<evidence type="ECO:0000256" key="1">
    <source>
        <dbReference type="ARBA" id="ARBA00007447"/>
    </source>
</evidence>
<keyword evidence="2 3" id="KW-0064">Aspartyl protease</keyword>
<name>A0AAD6XM49_9AGAR</name>
<proteinExistence type="inferred from homology"/>
<keyword evidence="5" id="KW-0472">Membrane</keyword>
<dbReference type="CDD" id="cd05471">
    <property type="entry name" value="pepsin_like"/>
    <property type="match status" value="1"/>
</dbReference>
<organism evidence="7 8">
    <name type="scientific">Mycena belliarum</name>
    <dbReference type="NCBI Taxonomy" id="1033014"/>
    <lineage>
        <taxon>Eukaryota</taxon>
        <taxon>Fungi</taxon>
        <taxon>Dikarya</taxon>
        <taxon>Basidiomycota</taxon>
        <taxon>Agaricomycotina</taxon>
        <taxon>Agaricomycetes</taxon>
        <taxon>Agaricomycetidae</taxon>
        <taxon>Agaricales</taxon>
        <taxon>Marasmiineae</taxon>
        <taxon>Mycenaceae</taxon>
        <taxon>Mycena</taxon>
    </lineage>
</organism>
<evidence type="ECO:0000313" key="8">
    <source>
        <dbReference type="Proteomes" id="UP001222325"/>
    </source>
</evidence>
<feature type="region of interest" description="Disordered" evidence="4">
    <location>
        <begin position="434"/>
        <end position="455"/>
    </location>
</feature>
<keyword evidence="3" id="KW-0645">Protease</keyword>
<dbReference type="InterPro" id="IPR001461">
    <property type="entry name" value="Aspartic_peptidase_A1"/>
</dbReference>
<dbReference type="PANTHER" id="PTHR47966:SF51">
    <property type="entry name" value="BETA-SITE APP-CLEAVING ENZYME, ISOFORM A-RELATED"/>
    <property type="match status" value="1"/>
</dbReference>
<protein>
    <submittedName>
        <fullName evidence="7">Aspartic peptidase domain-containing protein</fullName>
    </submittedName>
</protein>
<keyword evidence="5" id="KW-0812">Transmembrane</keyword>
<keyword evidence="8" id="KW-1185">Reference proteome</keyword>
<keyword evidence="3" id="KW-0378">Hydrolase</keyword>
<dbReference type="GO" id="GO:0006508">
    <property type="term" value="P:proteolysis"/>
    <property type="evidence" value="ECO:0007669"/>
    <property type="project" value="UniProtKB-KW"/>
</dbReference>
<dbReference type="InterPro" id="IPR033121">
    <property type="entry name" value="PEPTIDASE_A1"/>
</dbReference>
<evidence type="ECO:0000256" key="5">
    <source>
        <dbReference type="SAM" id="Phobius"/>
    </source>
</evidence>
<evidence type="ECO:0000259" key="6">
    <source>
        <dbReference type="PROSITE" id="PS51767"/>
    </source>
</evidence>
<dbReference type="InterPro" id="IPR001969">
    <property type="entry name" value="Aspartic_peptidase_AS"/>
</dbReference>
<evidence type="ECO:0000256" key="2">
    <source>
        <dbReference type="ARBA" id="ARBA00022750"/>
    </source>
</evidence>
<evidence type="ECO:0000256" key="3">
    <source>
        <dbReference type="RuleBase" id="RU000454"/>
    </source>
</evidence>
<accession>A0AAD6XM49</accession>
<feature type="transmembrane region" description="Helical" evidence="5">
    <location>
        <begin position="484"/>
        <end position="511"/>
    </location>
</feature>
<keyword evidence="5" id="KW-1133">Transmembrane helix</keyword>
<evidence type="ECO:0000313" key="7">
    <source>
        <dbReference type="EMBL" id="KAJ7075056.1"/>
    </source>
</evidence>
<comment type="caution">
    <text evidence="7">The sequence shown here is derived from an EMBL/GenBank/DDBJ whole genome shotgun (WGS) entry which is preliminary data.</text>
</comment>
<dbReference type="PROSITE" id="PS51767">
    <property type="entry name" value="PEPTIDASE_A1"/>
    <property type="match status" value="1"/>
</dbReference>
<dbReference type="InterPro" id="IPR021109">
    <property type="entry name" value="Peptidase_aspartic_dom_sf"/>
</dbReference>
<dbReference type="Gene3D" id="2.40.70.10">
    <property type="entry name" value="Acid Proteases"/>
    <property type="match status" value="2"/>
</dbReference>
<dbReference type="PROSITE" id="PS00141">
    <property type="entry name" value="ASP_PROTEASE"/>
    <property type="match status" value="1"/>
</dbReference>
<dbReference type="EMBL" id="JARJCN010000104">
    <property type="protein sequence ID" value="KAJ7075056.1"/>
    <property type="molecule type" value="Genomic_DNA"/>
</dbReference>
<comment type="similarity">
    <text evidence="1 3">Belongs to the peptidase A1 family.</text>
</comment>
<dbReference type="SUPFAM" id="SSF50630">
    <property type="entry name" value="Acid proteases"/>
    <property type="match status" value="1"/>
</dbReference>
<feature type="domain" description="Peptidase A1" evidence="6">
    <location>
        <begin position="38"/>
        <end position="385"/>
    </location>
</feature>
<reference evidence="7" key="1">
    <citation type="submission" date="2023-03" db="EMBL/GenBank/DDBJ databases">
        <title>Massive genome expansion in bonnet fungi (Mycena s.s.) driven by repeated elements and novel gene families across ecological guilds.</title>
        <authorList>
            <consortium name="Lawrence Berkeley National Laboratory"/>
            <person name="Harder C.B."/>
            <person name="Miyauchi S."/>
            <person name="Viragh M."/>
            <person name="Kuo A."/>
            <person name="Thoen E."/>
            <person name="Andreopoulos B."/>
            <person name="Lu D."/>
            <person name="Skrede I."/>
            <person name="Drula E."/>
            <person name="Henrissat B."/>
            <person name="Morin E."/>
            <person name="Kohler A."/>
            <person name="Barry K."/>
            <person name="LaButti K."/>
            <person name="Morin E."/>
            <person name="Salamov A."/>
            <person name="Lipzen A."/>
            <person name="Mereny Z."/>
            <person name="Hegedus B."/>
            <person name="Baldrian P."/>
            <person name="Stursova M."/>
            <person name="Weitz H."/>
            <person name="Taylor A."/>
            <person name="Grigoriev I.V."/>
            <person name="Nagy L.G."/>
            <person name="Martin F."/>
            <person name="Kauserud H."/>
        </authorList>
    </citation>
    <scope>NUCLEOTIDE SEQUENCE</scope>
    <source>
        <strain evidence="7">CBHHK173m</strain>
    </source>
</reference>
<dbReference type="Proteomes" id="UP001222325">
    <property type="component" value="Unassembled WGS sequence"/>
</dbReference>
<dbReference type="PANTHER" id="PTHR47966">
    <property type="entry name" value="BETA-SITE APP-CLEAVING ENZYME, ISOFORM A-RELATED"/>
    <property type="match status" value="1"/>
</dbReference>
<dbReference type="InterPro" id="IPR034164">
    <property type="entry name" value="Pepsin-like_dom"/>
</dbReference>
<gene>
    <name evidence="7" type="ORF">B0H15DRAFT_42421</name>
</gene>
<dbReference type="Pfam" id="PF00026">
    <property type="entry name" value="Asp"/>
    <property type="match status" value="1"/>
</dbReference>
<sequence>MALALLPTVFGSTGETSLSKLYNRDISNDLNDVNDIRYTAIVQIAGRTYNLLLDTGSTVNWLNPPEGVGAFNDTGVEFKQGYGDGSSFVSGHIGLAEMVVAGRTIPQQAFLNVTKNVGQSPCTSALCGLIGLNFKDPTGTGLPPALSAAGLDGDKLGKSLLSHVFEMNATAPWFFALALSRMDDVNDTADASLAISEYDPRYTDVPQEPQNPIYPPGSYAWSILSDGIFINGAPIAWPSVTKSTPPGKNIIEIDSGTPSLALPTQIRDAIYGAVPGAVLAQNTSIPGKFQNSDKNIWVVPCNTSMNFTVTFGGHAYPFHPLDMTKLYTQVGPDRKTYTICVNTISGGGDLTDGTRSRQDSLFGDTFMRNVYSVFSFGDNTTAPFVQFLSVVNETEAVVDFTRVRQRHLVNGPPELSPAALIALFDGPRSVAASVSATSPSDASTSSPTSSPPAAKAGDAALKLAADLPDDSHPASDSDSQIAKYAPIVIGLLGANLLILLVLLVVGVGFCLTRGDKKNGDRSAATWMAGIRVVGLHMGVQWRSL</sequence>
<dbReference type="PRINTS" id="PR00792">
    <property type="entry name" value="PEPSIN"/>
</dbReference>